<reference evidence="1" key="1">
    <citation type="submission" date="2019-08" db="EMBL/GenBank/DDBJ databases">
        <authorList>
            <person name="Kucharzyk K."/>
            <person name="Murdoch R.W."/>
            <person name="Higgins S."/>
            <person name="Loffler F."/>
        </authorList>
    </citation>
    <scope>NUCLEOTIDE SEQUENCE</scope>
</reference>
<name>A0A645JL40_9ZZZZ</name>
<sequence>MHHDSAPDELGTGQAEHFVHNFVERKRLEREWAALQQSAQPPDDIARTTVRRDNVGQDTLHLSHIRRILGQEMLGRLGVAAHGNALRMRQHAVQPFVALGQRLGM</sequence>
<accession>A0A645JL40</accession>
<dbReference type="EMBL" id="VSSQ01143801">
    <property type="protein sequence ID" value="MPN63830.1"/>
    <property type="molecule type" value="Genomic_DNA"/>
</dbReference>
<dbReference type="AlphaFoldDB" id="A0A645JL40"/>
<protein>
    <submittedName>
        <fullName evidence="1">Uncharacterized protein</fullName>
    </submittedName>
</protein>
<gene>
    <name evidence="1" type="ORF">SDC9_211596</name>
</gene>
<comment type="caution">
    <text evidence="1">The sequence shown here is derived from an EMBL/GenBank/DDBJ whole genome shotgun (WGS) entry which is preliminary data.</text>
</comment>
<proteinExistence type="predicted"/>
<evidence type="ECO:0000313" key="1">
    <source>
        <dbReference type="EMBL" id="MPN63830.1"/>
    </source>
</evidence>
<organism evidence="1">
    <name type="scientific">bioreactor metagenome</name>
    <dbReference type="NCBI Taxonomy" id="1076179"/>
    <lineage>
        <taxon>unclassified sequences</taxon>
        <taxon>metagenomes</taxon>
        <taxon>ecological metagenomes</taxon>
    </lineage>
</organism>